<comment type="caution">
    <text evidence="9">The sequence shown here is derived from an EMBL/GenBank/DDBJ whole genome shotgun (WGS) entry which is preliminary data.</text>
</comment>
<gene>
    <name evidence="9" type="ORF">PG996_005099</name>
</gene>
<dbReference type="PANTHER" id="PTHR33048">
    <property type="entry name" value="PTH11-LIKE INTEGRAL MEMBRANE PROTEIN (AFU_ORTHOLOGUE AFUA_5G11245)"/>
    <property type="match status" value="1"/>
</dbReference>
<evidence type="ECO:0000256" key="1">
    <source>
        <dbReference type="ARBA" id="ARBA00004141"/>
    </source>
</evidence>
<accession>A0ABR1VN92</accession>
<evidence type="ECO:0000313" key="10">
    <source>
        <dbReference type="Proteomes" id="UP001446871"/>
    </source>
</evidence>
<dbReference type="EMBL" id="JAQQWM010000003">
    <property type="protein sequence ID" value="KAK8071751.1"/>
    <property type="molecule type" value="Genomic_DNA"/>
</dbReference>
<keyword evidence="3 7" id="KW-1133">Transmembrane helix</keyword>
<keyword evidence="4 7" id="KW-0472">Membrane</keyword>
<reference evidence="9 10" key="1">
    <citation type="submission" date="2023-01" db="EMBL/GenBank/DDBJ databases">
        <title>Analysis of 21 Apiospora genomes using comparative genomics revels a genus with tremendous synthesis potential of carbohydrate active enzymes and secondary metabolites.</title>
        <authorList>
            <person name="Sorensen T."/>
        </authorList>
    </citation>
    <scope>NUCLEOTIDE SEQUENCE [LARGE SCALE GENOMIC DNA]</scope>
    <source>
        <strain evidence="9 10">CBS 83171</strain>
    </source>
</reference>
<evidence type="ECO:0000313" key="9">
    <source>
        <dbReference type="EMBL" id="KAK8071751.1"/>
    </source>
</evidence>
<feature type="transmembrane region" description="Helical" evidence="7">
    <location>
        <begin position="84"/>
        <end position="111"/>
    </location>
</feature>
<organism evidence="9 10">
    <name type="scientific">Apiospora saccharicola</name>
    <dbReference type="NCBI Taxonomy" id="335842"/>
    <lineage>
        <taxon>Eukaryota</taxon>
        <taxon>Fungi</taxon>
        <taxon>Dikarya</taxon>
        <taxon>Ascomycota</taxon>
        <taxon>Pezizomycotina</taxon>
        <taxon>Sordariomycetes</taxon>
        <taxon>Xylariomycetidae</taxon>
        <taxon>Amphisphaeriales</taxon>
        <taxon>Apiosporaceae</taxon>
        <taxon>Apiospora</taxon>
    </lineage>
</organism>
<feature type="transmembrane region" description="Helical" evidence="7">
    <location>
        <begin position="198"/>
        <end position="216"/>
    </location>
</feature>
<keyword evidence="10" id="KW-1185">Reference proteome</keyword>
<dbReference type="InterPro" id="IPR049326">
    <property type="entry name" value="Rhodopsin_dom_fungi"/>
</dbReference>
<sequence>MMEDSNATDMTVTMVVCGVVTLLFMCARFAAKCLVYSKLGIDDYALAVSWVLFVIFIVLSIYTTGYGLGSHLDASFDMTKLPTLLFYLPIGQFFAVVAVAVSKSSFIITLLRLVEVTWHKIALWFMLVTILLSMGSISIVQFYQCATPDERNCVPSDSVVGLGVYAAGYSAVMDLVLTAFPSVVIWGLQMETRDKIGIILSMSLGLVAGVVGIYKTSTIPYVSRSADFAYGTAIVLIWLVAEVSATIIAASIPFYRPFFRHIKSSGNSGGNSSKSNGNGNARSHASYALNNRNRVRDGHSMLGSGVDHKGAVDDHNNDSNSDKAILGNDTRIIRQTNISVEYLVDEEANYPRGVKQHRDEF</sequence>
<proteinExistence type="inferred from homology"/>
<dbReference type="Pfam" id="PF20684">
    <property type="entry name" value="Fung_rhodopsin"/>
    <property type="match status" value="1"/>
</dbReference>
<dbReference type="Proteomes" id="UP001446871">
    <property type="component" value="Unassembled WGS sequence"/>
</dbReference>
<evidence type="ECO:0000256" key="4">
    <source>
        <dbReference type="ARBA" id="ARBA00023136"/>
    </source>
</evidence>
<feature type="transmembrane region" description="Helical" evidence="7">
    <location>
        <begin position="12"/>
        <end position="31"/>
    </location>
</feature>
<feature type="region of interest" description="Disordered" evidence="6">
    <location>
        <begin position="298"/>
        <end position="324"/>
    </location>
</feature>
<evidence type="ECO:0000256" key="7">
    <source>
        <dbReference type="SAM" id="Phobius"/>
    </source>
</evidence>
<comment type="subcellular location">
    <subcellularLocation>
        <location evidence="1">Membrane</location>
        <topology evidence="1">Multi-pass membrane protein</topology>
    </subcellularLocation>
</comment>
<evidence type="ECO:0000256" key="6">
    <source>
        <dbReference type="SAM" id="MobiDB-lite"/>
    </source>
</evidence>
<name>A0ABR1VN92_9PEZI</name>
<evidence type="ECO:0000256" key="5">
    <source>
        <dbReference type="ARBA" id="ARBA00038359"/>
    </source>
</evidence>
<feature type="transmembrane region" description="Helical" evidence="7">
    <location>
        <begin position="123"/>
        <end position="143"/>
    </location>
</feature>
<feature type="transmembrane region" description="Helical" evidence="7">
    <location>
        <begin position="43"/>
        <end position="64"/>
    </location>
</feature>
<dbReference type="PANTHER" id="PTHR33048:SF92">
    <property type="entry name" value="INTEGRAL MEMBRANE PROTEIN"/>
    <property type="match status" value="1"/>
</dbReference>
<dbReference type="InterPro" id="IPR052337">
    <property type="entry name" value="SAT4-like"/>
</dbReference>
<feature type="compositionally biased region" description="Basic and acidic residues" evidence="6">
    <location>
        <begin position="306"/>
        <end position="321"/>
    </location>
</feature>
<evidence type="ECO:0000256" key="2">
    <source>
        <dbReference type="ARBA" id="ARBA00022692"/>
    </source>
</evidence>
<evidence type="ECO:0000259" key="8">
    <source>
        <dbReference type="Pfam" id="PF20684"/>
    </source>
</evidence>
<feature type="transmembrane region" description="Helical" evidence="7">
    <location>
        <begin position="228"/>
        <end position="255"/>
    </location>
</feature>
<feature type="domain" description="Rhodopsin" evidence="8">
    <location>
        <begin position="27"/>
        <end position="260"/>
    </location>
</feature>
<evidence type="ECO:0000256" key="3">
    <source>
        <dbReference type="ARBA" id="ARBA00022989"/>
    </source>
</evidence>
<keyword evidence="2 7" id="KW-0812">Transmembrane</keyword>
<comment type="similarity">
    <text evidence="5">Belongs to the SAT4 family.</text>
</comment>
<feature type="transmembrane region" description="Helical" evidence="7">
    <location>
        <begin position="163"/>
        <end position="186"/>
    </location>
</feature>
<protein>
    <recommendedName>
        <fullName evidence="8">Rhodopsin domain-containing protein</fullName>
    </recommendedName>
</protein>